<reference evidence="2 3" key="1">
    <citation type="submission" date="2007-08" db="EMBL/GenBank/DDBJ databases">
        <title>Draft genome sequence of Clostridium leptum (DSM 753).</title>
        <authorList>
            <person name="Sudarsanam P."/>
            <person name="Ley R."/>
            <person name="Guruge J."/>
            <person name="Turnbaugh P.J."/>
            <person name="Mahowald M."/>
            <person name="Liep D."/>
            <person name="Gordon J."/>
        </authorList>
    </citation>
    <scope>NUCLEOTIDE SEQUENCE [LARGE SCALE GENOMIC DNA]</scope>
    <source>
        <strain evidence="2 3">DSM 753</strain>
    </source>
</reference>
<proteinExistence type="predicted"/>
<keyword evidence="1" id="KW-0812">Transmembrane</keyword>
<reference evidence="2 3" key="2">
    <citation type="submission" date="2007-08" db="EMBL/GenBank/DDBJ databases">
        <authorList>
            <person name="Fulton L."/>
            <person name="Clifton S."/>
            <person name="Fulton B."/>
            <person name="Xu J."/>
            <person name="Minx P."/>
            <person name="Pepin K.H."/>
            <person name="Johnson M."/>
            <person name="Thiruvilangam P."/>
            <person name="Bhonagiri V."/>
            <person name="Nash W.E."/>
            <person name="Wang C."/>
            <person name="Mardis E.R."/>
            <person name="Wilson R.K."/>
        </authorList>
    </citation>
    <scope>NUCLEOTIDE SEQUENCE [LARGE SCALE GENOMIC DNA]</scope>
    <source>
        <strain evidence="2 3">DSM 753</strain>
    </source>
</reference>
<organism evidence="2 3">
    <name type="scientific">[Clostridium] leptum DSM 753</name>
    <dbReference type="NCBI Taxonomy" id="428125"/>
    <lineage>
        <taxon>Bacteria</taxon>
        <taxon>Bacillati</taxon>
        <taxon>Bacillota</taxon>
        <taxon>Clostridia</taxon>
        <taxon>Eubacteriales</taxon>
        <taxon>Oscillospiraceae</taxon>
        <taxon>Oscillospiraceae incertae sedis</taxon>
    </lineage>
</organism>
<feature type="transmembrane region" description="Helical" evidence="1">
    <location>
        <begin position="12"/>
        <end position="29"/>
    </location>
</feature>
<gene>
    <name evidence="2" type="ORF">CLOLEP_02111</name>
</gene>
<keyword evidence="1" id="KW-1133">Transmembrane helix</keyword>
<evidence type="ECO:0000313" key="2">
    <source>
        <dbReference type="EMBL" id="EDO60515.1"/>
    </source>
</evidence>
<accession>A7VU65</accession>
<dbReference type="HOGENOM" id="CLU_3166474_0_0_9"/>
<evidence type="ECO:0000313" key="3">
    <source>
        <dbReference type="Proteomes" id="UP000003490"/>
    </source>
</evidence>
<comment type="caution">
    <text evidence="2">The sequence shown here is derived from an EMBL/GenBank/DDBJ whole genome shotgun (WGS) entry which is preliminary data.</text>
</comment>
<sequence>MCITITPKFFRNFYIIFILSFLAYHHPAFSSDFYKLSFYFYTEKRNL</sequence>
<dbReference type="AlphaFoldDB" id="A7VU65"/>
<name>A7VU65_9FIRM</name>
<keyword evidence="1" id="KW-0472">Membrane</keyword>
<dbReference type="EMBL" id="ABCB02000019">
    <property type="protein sequence ID" value="EDO60515.1"/>
    <property type="molecule type" value="Genomic_DNA"/>
</dbReference>
<evidence type="ECO:0000256" key="1">
    <source>
        <dbReference type="SAM" id="Phobius"/>
    </source>
</evidence>
<dbReference type="Proteomes" id="UP000003490">
    <property type="component" value="Unassembled WGS sequence"/>
</dbReference>
<protein>
    <submittedName>
        <fullName evidence="2">Uncharacterized protein</fullName>
    </submittedName>
</protein>